<dbReference type="OrthoDB" id="2687620at2759"/>
<keyword evidence="5" id="KW-1185">Reference proteome</keyword>
<dbReference type="PANTHER" id="PTHR11909">
    <property type="entry name" value="CASEIN KINASE-RELATED"/>
    <property type="match status" value="1"/>
</dbReference>
<dbReference type="GO" id="GO:0005524">
    <property type="term" value="F:ATP binding"/>
    <property type="evidence" value="ECO:0007669"/>
    <property type="project" value="InterPro"/>
</dbReference>
<feature type="region of interest" description="Disordered" evidence="2">
    <location>
        <begin position="425"/>
        <end position="462"/>
    </location>
</feature>
<proteinExistence type="predicted"/>
<feature type="compositionally biased region" description="Low complexity" evidence="2">
    <location>
        <begin position="51"/>
        <end position="60"/>
    </location>
</feature>
<dbReference type="PROSITE" id="PS00108">
    <property type="entry name" value="PROTEIN_KINASE_ST"/>
    <property type="match status" value="1"/>
</dbReference>
<accession>A0A8S1HPC8</accession>
<evidence type="ECO:0000313" key="4">
    <source>
        <dbReference type="EMBL" id="CAD6197217.1"/>
    </source>
</evidence>
<dbReference type="InterPro" id="IPR008271">
    <property type="entry name" value="Ser/Thr_kinase_AS"/>
</dbReference>
<name>A0A8S1HPC8_9PELO</name>
<organism evidence="4 5">
    <name type="scientific">Caenorhabditis auriculariae</name>
    <dbReference type="NCBI Taxonomy" id="2777116"/>
    <lineage>
        <taxon>Eukaryota</taxon>
        <taxon>Metazoa</taxon>
        <taxon>Ecdysozoa</taxon>
        <taxon>Nematoda</taxon>
        <taxon>Chromadorea</taxon>
        <taxon>Rhabditida</taxon>
        <taxon>Rhabditina</taxon>
        <taxon>Rhabditomorpha</taxon>
        <taxon>Rhabditoidea</taxon>
        <taxon>Rhabditidae</taxon>
        <taxon>Peloderinae</taxon>
        <taxon>Caenorhabditis</taxon>
    </lineage>
</organism>
<feature type="region of interest" description="Disordered" evidence="2">
    <location>
        <begin position="1"/>
        <end position="64"/>
    </location>
</feature>
<dbReference type="EMBL" id="CAJGYM010000088">
    <property type="protein sequence ID" value="CAD6197217.1"/>
    <property type="molecule type" value="Genomic_DNA"/>
</dbReference>
<protein>
    <recommendedName>
        <fullName evidence="1">non-specific serine/threonine protein kinase</fullName>
        <ecNumber evidence="1">2.7.11.1</ecNumber>
    </recommendedName>
</protein>
<dbReference type="EC" id="2.7.11.1" evidence="1"/>
<evidence type="ECO:0000313" key="5">
    <source>
        <dbReference type="Proteomes" id="UP000835052"/>
    </source>
</evidence>
<dbReference type="InterPro" id="IPR000719">
    <property type="entry name" value="Prot_kinase_dom"/>
</dbReference>
<reference evidence="4" key="1">
    <citation type="submission" date="2020-10" db="EMBL/GenBank/DDBJ databases">
        <authorList>
            <person name="Kikuchi T."/>
        </authorList>
    </citation>
    <scope>NUCLEOTIDE SEQUENCE</scope>
    <source>
        <strain evidence="4">NKZ352</strain>
    </source>
</reference>
<evidence type="ECO:0000256" key="1">
    <source>
        <dbReference type="ARBA" id="ARBA00012513"/>
    </source>
</evidence>
<dbReference type="Gene3D" id="1.10.510.10">
    <property type="entry name" value="Transferase(Phosphotransferase) domain 1"/>
    <property type="match status" value="1"/>
</dbReference>
<feature type="compositionally biased region" description="Basic residues" evidence="2">
    <location>
        <begin position="1"/>
        <end position="43"/>
    </location>
</feature>
<evidence type="ECO:0000256" key="2">
    <source>
        <dbReference type="SAM" id="MobiDB-lite"/>
    </source>
</evidence>
<feature type="domain" description="Protein kinase" evidence="3">
    <location>
        <begin position="151"/>
        <end position="462"/>
    </location>
</feature>
<dbReference type="GO" id="GO:0004674">
    <property type="term" value="F:protein serine/threonine kinase activity"/>
    <property type="evidence" value="ECO:0007669"/>
    <property type="project" value="UniProtKB-EC"/>
</dbReference>
<dbReference type="SMART" id="SM00220">
    <property type="entry name" value="S_TKc"/>
    <property type="match status" value="1"/>
</dbReference>
<sequence>MGFKKKAKKTSVKKTPSKSKLSAKKKEKKEKKKKEKKEKKKKKEQPGETISESSSSDSTSPTGVGDVIAEAVNQTKMTYMLGACKTPPPIPEDFMKRLMACEQPDLFQDGVKLTNEECELLDEHLKKTAVLKKNEFLVNADSTNETNLQRFRVVEKYNEGRFGAVYVTTSEFYTEGEADVTPGQSCMVKACLRMGHATRVRMIREIRMMRTVLAHKDQKRIMPLLCEGRVLGVPFLVMPAMDANLEKTLENVPTLSIPSVLFIAQEMLVAIKSCHKASVVHRDIKPTNFVMGQNLLHWYLADFGEAYSEGKRATISPPDGYTLPYFALDLHLALKDSVVVKKSVDVEMWFYVILRLLKVLPWQKTTVYSEVRDAKIDFWKKMESKCANMPEVVRKLAKHVCDEGTASAGLSKILEEGFLEAQKGRGKFVPDWNPNTAPQLPSPGPQSSERPRPDRSVMQQLR</sequence>
<comment type="caution">
    <text evidence="4">The sequence shown here is derived from an EMBL/GenBank/DDBJ whole genome shotgun (WGS) entry which is preliminary data.</text>
</comment>
<evidence type="ECO:0000259" key="3">
    <source>
        <dbReference type="PROSITE" id="PS50011"/>
    </source>
</evidence>
<dbReference type="Pfam" id="PF00069">
    <property type="entry name" value="Pkinase"/>
    <property type="match status" value="1"/>
</dbReference>
<dbReference type="InterPro" id="IPR011009">
    <property type="entry name" value="Kinase-like_dom_sf"/>
</dbReference>
<dbReference type="AlphaFoldDB" id="A0A8S1HPC8"/>
<dbReference type="PROSITE" id="PS50011">
    <property type="entry name" value="PROTEIN_KINASE_DOM"/>
    <property type="match status" value="1"/>
</dbReference>
<gene>
    <name evidence="4" type="ORF">CAUJ_LOCUS13126</name>
</gene>
<dbReference type="SUPFAM" id="SSF56112">
    <property type="entry name" value="Protein kinase-like (PK-like)"/>
    <property type="match status" value="1"/>
</dbReference>
<dbReference type="InterPro" id="IPR050235">
    <property type="entry name" value="CK1_Ser-Thr_kinase"/>
</dbReference>
<dbReference type="Proteomes" id="UP000835052">
    <property type="component" value="Unassembled WGS sequence"/>
</dbReference>